<sequence length="65" mass="6994">MRRDGGDAGNRTPVHCCNPAPSTGVSRKGVLLGPGTCSWHLIRRAQPQFESRAALRHDRAASSLI</sequence>
<evidence type="ECO:0000313" key="1">
    <source>
        <dbReference type="EMBL" id="AJW78658.1"/>
    </source>
</evidence>
<dbReference type="HOGENOM" id="CLU_2841888_0_0_11"/>
<dbReference type="AlphaFoldDB" id="A0A0D5CG84"/>
<dbReference type="EMBL" id="CP011043">
    <property type="protein sequence ID" value="AJW78658.1"/>
    <property type="molecule type" value="Genomic_DNA"/>
</dbReference>
<organism evidence="1 2">
    <name type="scientific">Clavibacter michiganensis subsp. insidiosus</name>
    <dbReference type="NCBI Taxonomy" id="33014"/>
    <lineage>
        <taxon>Bacteria</taxon>
        <taxon>Bacillati</taxon>
        <taxon>Actinomycetota</taxon>
        <taxon>Actinomycetes</taxon>
        <taxon>Micrococcales</taxon>
        <taxon>Microbacteriaceae</taxon>
        <taxon>Clavibacter</taxon>
    </lineage>
</organism>
<name>A0A0D5CG84_9MICO</name>
<dbReference type="KEGG" id="cmh:VO01_05510"/>
<reference evidence="1 2" key="1">
    <citation type="journal article" date="2015" name="Genome Announc.">
        <title>Complete Genome Sequence of Clavibacter michiganensis subsp. insidiosus R1-1 Using PacBio Single-Molecule Real-Time Technology.</title>
        <authorList>
            <person name="Lu Y."/>
            <person name="Samac D.A."/>
            <person name="Glazebrook J."/>
            <person name="Ishimaru C.A."/>
        </authorList>
    </citation>
    <scope>NUCLEOTIDE SEQUENCE [LARGE SCALE GENOMIC DNA]</scope>
    <source>
        <strain evidence="1 2">R1-1</strain>
    </source>
</reference>
<proteinExistence type="predicted"/>
<evidence type="ECO:0000313" key="2">
    <source>
        <dbReference type="Proteomes" id="UP000032604"/>
    </source>
</evidence>
<accession>A0A0D5CG84</accession>
<dbReference type="Proteomes" id="UP000032604">
    <property type="component" value="Chromosome"/>
</dbReference>
<gene>
    <name evidence="1" type="ORF">VO01_05510</name>
</gene>
<protein>
    <submittedName>
        <fullName evidence="1">Uncharacterized protein</fullName>
    </submittedName>
</protein>
<dbReference type="PATRIC" id="fig|33014.5.peg.1148"/>